<name>A0A4P2VIV9_FLUSA</name>
<dbReference type="KEGG" id="sbf:JCM31447_14690"/>
<dbReference type="Proteomes" id="UP000291236">
    <property type="component" value="Chromosome"/>
</dbReference>
<keyword evidence="2" id="KW-1185">Reference proteome</keyword>
<dbReference type="AlphaFoldDB" id="A0A4P2VIV9"/>
<dbReference type="EMBL" id="AP019368">
    <property type="protein sequence ID" value="BBH53026.1"/>
    <property type="molecule type" value="Genomic_DNA"/>
</dbReference>
<protein>
    <submittedName>
        <fullName evidence="1">Uncharacterized protein</fullName>
    </submittedName>
</protein>
<evidence type="ECO:0000313" key="2">
    <source>
        <dbReference type="Proteomes" id="UP000291236"/>
    </source>
</evidence>
<proteinExistence type="predicted"/>
<sequence length="58" mass="6884">MILFAISNDAFNGYDTLSFGKKGIRFWLDEKIQPFTHHEIKKLISARPEIPYFKHLFI</sequence>
<dbReference type="RefSeq" id="WP_172603827.1">
    <property type="nucleotide sequence ID" value="NZ_AP019368.1"/>
</dbReference>
<evidence type="ECO:0000313" key="1">
    <source>
        <dbReference type="EMBL" id="BBH53026.1"/>
    </source>
</evidence>
<accession>A0A4P2VIV9</accession>
<organism evidence="1 2">
    <name type="scientific">Fluviispira sanaruensis</name>
    <dbReference type="NCBI Taxonomy" id="2493639"/>
    <lineage>
        <taxon>Bacteria</taxon>
        <taxon>Pseudomonadati</taxon>
        <taxon>Bdellovibrionota</taxon>
        <taxon>Oligoflexia</taxon>
        <taxon>Silvanigrellales</taxon>
        <taxon>Silvanigrellaceae</taxon>
        <taxon>Fluviispira</taxon>
    </lineage>
</organism>
<gene>
    <name evidence="1" type="ORF">JCM31447_14690</name>
</gene>
<reference evidence="1 2" key="1">
    <citation type="submission" date="2018-12" db="EMBL/GenBank/DDBJ databases">
        <title>Rubrispira sanarue gen. nov., sp., nov., a member of the order Silvanigrellales, isolated from a brackish lake in Hamamatsu Japan.</title>
        <authorList>
            <person name="Maejima Y."/>
            <person name="Iino T."/>
            <person name="Muraguchi Y."/>
            <person name="Fukuda K."/>
            <person name="Nojiri H."/>
            <person name="Ohkuma M."/>
            <person name="Moriuchi R."/>
            <person name="Dohra H."/>
            <person name="Kimbara K."/>
            <person name="Shintani M."/>
        </authorList>
    </citation>
    <scope>NUCLEOTIDE SEQUENCE [LARGE SCALE GENOMIC DNA]</scope>
    <source>
        <strain evidence="1 2">RF1110005</strain>
    </source>
</reference>